<feature type="compositionally biased region" description="Acidic residues" evidence="3">
    <location>
        <begin position="361"/>
        <end position="371"/>
    </location>
</feature>
<dbReference type="InterPro" id="IPR000637">
    <property type="entry name" value="HMGI/Y_DNA-bd_CS"/>
</dbReference>
<name>A0A2G8SFQ5_9APHY</name>
<feature type="compositionally biased region" description="Low complexity" evidence="3">
    <location>
        <begin position="251"/>
        <end position="260"/>
    </location>
</feature>
<dbReference type="GO" id="GO:0006355">
    <property type="term" value="P:regulation of DNA-templated transcription"/>
    <property type="evidence" value="ECO:0007669"/>
    <property type="project" value="InterPro"/>
</dbReference>
<comment type="subcellular location">
    <subcellularLocation>
        <location evidence="1">Nucleus</location>
    </subcellularLocation>
</comment>
<accession>A0A2G8SFQ5</accession>
<dbReference type="GO" id="GO:0005634">
    <property type="term" value="C:nucleus"/>
    <property type="evidence" value="ECO:0007669"/>
    <property type="project" value="UniProtKB-SubCell"/>
</dbReference>
<feature type="compositionally biased region" description="Acidic residues" evidence="3">
    <location>
        <begin position="679"/>
        <end position="690"/>
    </location>
</feature>
<dbReference type="GO" id="GO:0003677">
    <property type="term" value="F:DNA binding"/>
    <property type="evidence" value="ECO:0007669"/>
    <property type="project" value="InterPro"/>
</dbReference>
<feature type="region of interest" description="Disordered" evidence="3">
    <location>
        <begin position="626"/>
        <end position="690"/>
    </location>
</feature>
<evidence type="ECO:0000256" key="2">
    <source>
        <dbReference type="ARBA" id="ARBA00023242"/>
    </source>
</evidence>
<dbReference type="Proteomes" id="UP000230002">
    <property type="component" value="Unassembled WGS sequence"/>
</dbReference>
<evidence type="ECO:0000313" key="4">
    <source>
        <dbReference type="EMBL" id="PIL32527.1"/>
    </source>
</evidence>
<feature type="region of interest" description="Disordered" evidence="3">
    <location>
        <begin position="760"/>
        <end position="780"/>
    </location>
</feature>
<dbReference type="OrthoDB" id="2757957at2759"/>
<dbReference type="AlphaFoldDB" id="A0A2G8SFQ5"/>
<feature type="compositionally biased region" description="Basic and acidic residues" evidence="3">
    <location>
        <begin position="629"/>
        <end position="661"/>
    </location>
</feature>
<gene>
    <name evidence="4" type="ORF">GSI_05230</name>
</gene>
<feature type="compositionally biased region" description="Low complexity" evidence="3">
    <location>
        <begin position="108"/>
        <end position="122"/>
    </location>
</feature>
<dbReference type="PRINTS" id="PR00929">
    <property type="entry name" value="ATHOOK"/>
</dbReference>
<dbReference type="InterPro" id="IPR017956">
    <property type="entry name" value="AT_hook_DNA-bd_motif"/>
</dbReference>
<comment type="caution">
    <text evidence="4">The sequence shown here is derived from an EMBL/GenBank/DDBJ whole genome shotgun (WGS) entry which is preliminary data.</text>
</comment>
<dbReference type="SMART" id="SM00384">
    <property type="entry name" value="AT_hook"/>
    <property type="match status" value="5"/>
</dbReference>
<feature type="compositionally biased region" description="Basic and acidic residues" evidence="3">
    <location>
        <begin position="98"/>
        <end position="107"/>
    </location>
</feature>
<feature type="compositionally biased region" description="Basic and acidic residues" evidence="3">
    <location>
        <begin position="23"/>
        <end position="49"/>
    </location>
</feature>
<keyword evidence="2" id="KW-0539">Nucleus</keyword>
<sequence length="817" mass="89372">MSHFFPAYIGKPPPHVLRKRRQREQEELARQEREDREEREREERDRELSPEVPEPEPSTPAHFERTSVFGTPTRSVSRVRKTYAHKRARSFATPRMRAGSDGEHEQESQTSSREPSSSRSPTKAAQKKQAQDTDSARPAKRPRLNEYDDDDMYADPPMLEDAIAPVASPSHSPVRRPQQNPRAGSPEAPEPQPSTRRPRGRPPKVKPIAIPTPSTTSEEGVAQNAKRRSAASGTEMTLSEALNQSFAHSLVPSPVVASSSRARKARNEQEDMRDPSHAEPTPVKRGPGRPRGSGRGRGRGGRGRGRGAGSSEPFASHDADNVFPPASAHESEASMPTWTTLPTLDRGAASSHRPPHPLAREEEEEGSDDELASVTQIPVKRTPGRPRRPATPGSSSKAGDTQPVKRRGRPPGSKNPATLAREAAAAEVARRRASLPNLPASSTSIMANYAAAHGPPPVTPVKRGRGRPRKSAPEPSVFGLDTVDYMEPLKDPDADVDDNPFRRRTRSQSRTRGSARSTPAPSPAPTPRRRSVSATRAPRTPRRNNSKARPEAAPPKSDAPKSSEPPSHYLDMKTMEWKPRARSTSTSPPKRRARPTPVPTEMPKATEFQTRTQLCNALKRTLLEAPMPKLKDIAAENEKQQRRQQKEKERLKRKRDADRLKVAPSGVLFFGSGDKSEAEPDDEDDDDEEQGDAMTVFCGSWSVLADPAATFDDSLAMKTLHEVVMGVRAYIELEKAAFAKSHDGQTISVTVPCGCMSVRGRTSESPEGGSSSSLQPPAGDAEQCAGKMVVSVTQELIPEGFSGVGKAMRMTVMISHY</sequence>
<feature type="region of interest" description="Disordered" evidence="3">
    <location>
        <begin position="1"/>
        <end position="613"/>
    </location>
</feature>
<keyword evidence="5" id="KW-1185">Reference proteome</keyword>
<feature type="compositionally biased region" description="Low complexity" evidence="3">
    <location>
        <begin position="510"/>
        <end position="519"/>
    </location>
</feature>
<feature type="compositionally biased region" description="Polar residues" evidence="3">
    <location>
        <begin position="231"/>
        <end position="247"/>
    </location>
</feature>
<protein>
    <submittedName>
        <fullName evidence="4">Transcription factor</fullName>
    </submittedName>
</protein>
<evidence type="ECO:0000256" key="3">
    <source>
        <dbReference type="SAM" id="MobiDB-lite"/>
    </source>
</evidence>
<dbReference type="EMBL" id="AYKW01000010">
    <property type="protein sequence ID" value="PIL32527.1"/>
    <property type="molecule type" value="Genomic_DNA"/>
</dbReference>
<dbReference type="PROSITE" id="PS00354">
    <property type="entry name" value="HMGI_Y"/>
    <property type="match status" value="1"/>
</dbReference>
<feature type="compositionally biased region" description="Low complexity" evidence="3">
    <location>
        <begin position="763"/>
        <end position="773"/>
    </location>
</feature>
<feature type="compositionally biased region" description="Basic residues" evidence="3">
    <location>
        <begin position="77"/>
        <end position="89"/>
    </location>
</feature>
<feature type="compositionally biased region" description="Basic and acidic residues" evidence="3">
    <location>
        <begin position="570"/>
        <end position="579"/>
    </location>
</feature>
<organism evidence="4 5">
    <name type="scientific">Ganoderma sinense ZZ0214-1</name>
    <dbReference type="NCBI Taxonomy" id="1077348"/>
    <lineage>
        <taxon>Eukaryota</taxon>
        <taxon>Fungi</taxon>
        <taxon>Dikarya</taxon>
        <taxon>Basidiomycota</taxon>
        <taxon>Agaricomycotina</taxon>
        <taxon>Agaricomycetes</taxon>
        <taxon>Polyporales</taxon>
        <taxon>Polyporaceae</taxon>
        <taxon>Ganoderma</taxon>
    </lineage>
</organism>
<feature type="compositionally biased region" description="Basic and acidic residues" evidence="3">
    <location>
        <begin position="265"/>
        <end position="277"/>
    </location>
</feature>
<feature type="compositionally biased region" description="Basic residues" evidence="3">
    <location>
        <begin position="286"/>
        <end position="305"/>
    </location>
</feature>
<proteinExistence type="predicted"/>
<reference evidence="4 5" key="1">
    <citation type="journal article" date="2015" name="Sci. Rep.">
        <title>Chromosome-level genome map provides insights into diverse defense mechanisms in the medicinal fungus Ganoderma sinense.</title>
        <authorList>
            <person name="Zhu Y."/>
            <person name="Xu J."/>
            <person name="Sun C."/>
            <person name="Zhou S."/>
            <person name="Xu H."/>
            <person name="Nelson D.R."/>
            <person name="Qian J."/>
            <person name="Song J."/>
            <person name="Luo H."/>
            <person name="Xiang L."/>
            <person name="Li Y."/>
            <person name="Xu Z."/>
            <person name="Ji A."/>
            <person name="Wang L."/>
            <person name="Lu S."/>
            <person name="Hayward A."/>
            <person name="Sun W."/>
            <person name="Li X."/>
            <person name="Schwartz D.C."/>
            <person name="Wang Y."/>
            <person name="Chen S."/>
        </authorList>
    </citation>
    <scope>NUCLEOTIDE SEQUENCE [LARGE SCALE GENOMIC DNA]</scope>
    <source>
        <strain evidence="4 5">ZZ0214-1</strain>
    </source>
</reference>
<evidence type="ECO:0000313" key="5">
    <source>
        <dbReference type="Proteomes" id="UP000230002"/>
    </source>
</evidence>
<evidence type="ECO:0000256" key="1">
    <source>
        <dbReference type="ARBA" id="ARBA00004123"/>
    </source>
</evidence>